<evidence type="ECO:0000313" key="8">
    <source>
        <dbReference type="Proteomes" id="UP000189137"/>
    </source>
</evidence>
<dbReference type="GO" id="GO:0004519">
    <property type="term" value="F:endonuclease activity"/>
    <property type="evidence" value="ECO:0007669"/>
    <property type="project" value="UniProtKB-KW"/>
</dbReference>
<evidence type="ECO:0000313" key="2">
    <source>
        <dbReference type="EMBL" id="CDS88306.1"/>
    </source>
</evidence>
<dbReference type="EMBL" id="FUPS01000005">
    <property type="protein sequence ID" value="SJS35192.1"/>
    <property type="molecule type" value="Genomic_DNA"/>
</dbReference>
<proteinExistence type="predicted"/>
<dbReference type="SUPFAM" id="SSF51658">
    <property type="entry name" value="Xylose isomerase-like"/>
    <property type="match status" value="1"/>
</dbReference>
<feature type="domain" description="Xylose isomerase-like TIM barrel" evidence="1">
    <location>
        <begin position="28"/>
        <end position="255"/>
    </location>
</feature>
<sequence>MNNQKNLNIPITISSYTLGTEVSFRDRVRIAKEAGFDGIGLRAENYIDAKNAGVTDEEMIAILNEYDMKVTEVEYITQWGREEDRTEAQREKEQNVYHMAHLFNVKHINCGLLEMIPEEQIITALGELCDRAGELIIGLEFMPYSGVPDLATAWRVVKGCNRENAMLILDTWHWARAKQTAEDLAPVPADKIVSIQVCDVLETPYEKLRDESLHDRLAPGEGYGNTEEFVKIIKEHNISPRVIGAEVISDSLISKGLSTAAETVFNATKKVLDKAWSEVSPK</sequence>
<dbReference type="PATRIC" id="fig|1496.1373.peg.124"/>
<reference evidence="5" key="2">
    <citation type="journal article" date="2018" name="Genome Biol.">
        <title>SKESA: strategic k-mer extension for scrupulous assemblies.</title>
        <authorList>
            <person name="Souvorov A."/>
            <person name="Agarwala R."/>
            <person name="Lipman D.J."/>
        </authorList>
    </citation>
    <scope>NUCLEOTIDE SEQUENCE</scope>
    <source>
        <strain evidence="5">HN1000</strain>
    </source>
</reference>
<evidence type="ECO:0000313" key="6">
    <source>
        <dbReference type="EMBL" id="SJS35192.1"/>
    </source>
</evidence>
<dbReference type="Gene3D" id="3.20.20.150">
    <property type="entry name" value="Divalent-metal-dependent TIM barrel enzymes"/>
    <property type="match status" value="1"/>
</dbReference>
<reference evidence="2" key="1">
    <citation type="submission" date="2014-07" db="EMBL/GenBank/DDBJ databases">
        <authorList>
            <person name="Monot Marc"/>
        </authorList>
    </citation>
    <scope>NUCLEOTIDE SEQUENCE</scope>
    <source>
        <strain evidence="4">7032989</strain>
        <strain evidence="3">7032994</strain>
    </source>
</reference>
<name>A0A031WAS6_CLODI</name>
<keyword evidence="2" id="KW-0413">Isomerase</keyword>
<dbReference type="GeneID" id="66355112"/>
<organism evidence="2">
    <name type="scientific">Clostridioides difficile</name>
    <name type="common">Peptoclostridium difficile</name>
    <dbReference type="NCBI Taxonomy" id="1496"/>
    <lineage>
        <taxon>Bacteria</taxon>
        <taxon>Bacillati</taxon>
        <taxon>Bacillota</taxon>
        <taxon>Clostridia</taxon>
        <taxon>Peptostreptococcales</taxon>
        <taxon>Peptostreptococcaceae</taxon>
        <taxon>Clostridioides</taxon>
    </lineage>
</organism>
<dbReference type="EMBL" id="LK932522">
    <property type="protein sequence ID" value="CDS88306.1"/>
    <property type="molecule type" value="Genomic_DNA"/>
</dbReference>
<evidence type="ECO:0000313" key="5">
    <source>
        <dbReference type="EMBL" id="HBH1543939.1"/>
    </source>
</evidence>
<dbReference type="InterPro" id="IPR013022">
    <property type="entry name" value="Xyl_isomerase-like_TIM-brl"/>
</dbReference>
<evidence type="ECO:0000313" key="3">
    <source>
        <dbReference type="EMBL" id="CDS88865.1"/>
    </source>
</evidence>
<reference evidence="5" key="4">
    <citation type="submission" date="2021-06" db="EMBL/GenBank/DDBJ databases">
        <authorList>
            <consortium name="NCBI Pathogen Detection Project"/>
        </authorList>
    </citation>
    <scope>NUCLEOTIDE SEQUENCE</scope>
    <source>
        <strain evidence="5">HN1000</strain>
    </source>
</reference>
<dbReference type="RefSeq" id="WP_004455019.1">
    <property type="nucleotide sequence ID" value="NZ_AP031492.1"/>
</dbReference>
<dbReference type="KEGG" id="pdf:CD630DERM_27100"/>
<dbReference type="PANTHER" id="PTHR12110:SF48">
    <property type="entry name" value="BLL3656 PROTEIN"/>
    <property type="match status" value="1"/>
</dbReference>
<gene>
    <name evidence="6" type="primary">iolI</name>
    <name evidence="4" type="ORF">BN1095_250011</name>
    <name evidence="2" type="ORF">BN1096_680029</name>
    <name evidence="3" type="ORF">BN1097_690019</name>
    <name evidence="5" type="ORF">KRM00_003474</name>
    <name evidence="7" type="ORF">SAMEA1402399_00014</name>
    <name evidence="6" type="ORF">SAMEA3375112_01927</name>
</gene>
<dbReference type="GO" id="GO:0016853">
    <property type="term" value="F:isomerase activity"/>
    <property type="evidence" value="ECO:0007669"/>
    <property type="project" value="UniProtKB-KW"/>
</dbReference>
<dbReference type="EMBL" id="CAADAN010000001">
    <property type="protein sequence ID" value="VFD28984.1"/>
    <property type="molecule type" value="Genomic_DNA"/>
</dbReference>
<keyword evidence="3" id="KW-0255">Endonuclease</keyword>
<keyword evidence="3" id="KW-0378">Hydrolase</keyword>
<accession>A0A031WAS6</accession>
<dbReference type="InterPro" id="IPR050312">
    <property type="entry name" value="IolE/XylAMocC-like"/>
</dbReference>
<dbReference type="EC" id="5.3.99.-" evidence="6 7"/>
<evidence type="ECO:0000313" key="4">
    <source>
        <dbReference type="EMBL" id="CDT03476.1"/>
    </source>
</evidence>
<dbReference type="Proteomes" id="UP000189137">
    <property type="component" value="Unassembled WGS sequence"/>
</dbReference>
<dbReference type="EMBL" id="LK932408">
    <property type="protein sequence ID" value="CDS88865.1"/>
    <property type="molecule type" value="Genomic_DNA"/>
</dbReference>
<dbReference type="AlphaFoldDB" id="A0A031WAS6"/>
<evidence type="ECO:0000313" key="7">
    <source>
        <dbReference type="EMBL" id="VFD28984.1"/>
    </source>
</evidence>
<dbReference type="EMBL" id="DAEPXK010000053">
    <property type="protein sequence ID" value="HBH1543939.1"/>
    <property type="molecule type" value="Genomic_DNA"/>
</dbReference>
<dbReference type="InterPro" id="IPR036237">
    <property type="entry name" value="Xyl_isomerase-like_sf"/>
</dbReference>
<dbReference type="Pfam" id="PF01261">
    <property type="entry name" value="AP_endonuc_2"/>
    <property type="match status" value="1"/>
</dbReference>
<dbReference type="Proteomes" id="UP000411588">
    <property type="component" value="Unassembled WGS sequence"/>
</dbReference>
<dbReference type="Proteomes" id="UP000878956">
    <property type="component" value="Unassembled WGS sequence"/>
</dbReference>
<evidence type="ECO:0000259" key="1">
    <source>
        <dbReference type="Pfam" id="PF01261"/>
    </source>
</evidence>
<protein>
    <submittedName>
        <fullName evidence="3">AP endonuclease, family 2</fullName>
    </submittedName>
    <submittedName>
        <fullName evidence="6">Inosose isomerase</fullName>
    </submittedName>
    <submittedName>
        <fullName evidence="2 7">Sugar phosphate epimerase/isomerase</fullName>
        <ecNumber evidence="6 7">5.3.99.-</ecNumber>
    </submittedName>
    <submittedName>
        <fullName evidence="5">Sugar phosphate isomerase/epimerase</fullName>
    </submittedName>
</protein>
<dbReference type="EMBL" id="LK932905">
    <property type="protein sequence ID" value="CDT03476.1"/>
    <property type="molecule type" value="Genomic_DNA"/>
</dbReference>
<reference evidence="7 9" key="3">
    <citation type="submission" date="2019-02" db="EMBL/GenBank/DDBJ databases">
        <authorList>
            <consortium name="Pathogen Informatics"/>
        </authorList>
    </citation>
    <scope>NUCLEOTIDE SEQUENCE [LARGE SCALE GENOMIC DNA]</scope>
    <source>
        <strain evidence="7">Clo34</strain>
        <strain evidence="9">clo34</strain>
        <strain evidence="6 8">VRECD0157</strain>
    </source>
</reference>
<dbReference type="PANTHER" id="PTHR12110">
    <property type="entry name" value="HYDROXYPYRUVATE ISOMERASE"/>
    <property type="match status" value="1"/>
</dbReference>
<keyword evidence="3" id="KW-0540">Nuclease</keyword>
<evidence type="ECO:0000313" key="9">
    <source>
        <dbReference type="Proteomes" id="UP000411588"/>
    </source>
</evidence>